<evidence type="ECO:0000313" key="1">
    <source>
        <dbReference type="EMBL" id="PIZ39880.1"/>
    </source>
</evidence>
<name>A0A2M7T8K2_9ACTN</name>
<dbReference type="Proteomes" id="UP000230956">
    <property type="component" value="Unassembled WGS sequence"/>
</dbReference>
<comment type="caution">
    <text evidence="1">The sequence shown here is derived from an EMBL/GenBank/DDBJ whole genome shotgun (WGS) entry which is preliminary data.</text>
</comment>
<evidence type="ECO:0000313" key="2">
    <source>
        <dbReference type="Proteomes" id="UP000230956"/>
    </source>
</evidence>
<accession>A0A2M7T8K2</accession>
<dbReference type="EMBL" id="PFNG01000106">
    <property type="protein sequence ID" value="PIZ39880.1"/>
    <property type="molecule type" value="Genomic_DNA"/>
</dbReference>
<dbReference type="RefSeq" id="WP_287007302.1">
    <property type="nucleotide sequence ID" value="NZ_PFKS01000214.1"/>
</dbReference>
<gene>
    <name evidence="1" type="ORF">COY37_04490</name>
</gene>
<protein>
    <submittedName>
        <fullName evidence="1">Uncharacterized protein</fullName>
    </submittedName>
</protein>
<dbReference type="AlphaFoldDB" id="A0A2M7T8K2"/>
<proteinExistence type="predicted"/>
<sequence>MRRRLVSSIILVVVGVILFPLPAFALNYAHGLQDGVATVRGTYAMNYVMVTQPDANHVNSVYVRKDSFNVMEVGWCWWGLNNVYGGYTGGFNDLDWLVHIQDGSAYYTEWTSHGKYVVNSSYPNGHFFNGTEPLPGYPVAGTNYGFKAENRGYNSYTFDAKVNNYVKKTWTFTNMAYGNSLIGSERASLNDSNYAHF</sequence>
<organism evidence="1 2">
    <name type="scientific">Candidatus Aquicultor secundus</name>
    <dbReference type="NCBI Taxonomy" id="1973895"/>
    <lineage>
        <taxon>Bacteria</taxon>
        <taxon>Bacillati</taxon>
        <taxon>Actinomycetota</taxon>
        <taxon>Candidatus Aquicultoria</taxon>
        <taxon>Candidatus Aquicultorales</taxon>
        <taxon>Candidatus Aquicultoraceae</taxon>
        <taxon>Candidatus Aquicultor</taxon>
    </lineage>
</organism>
<reference evidence="2" key="1">
    <citation type="submission" date="2017-09" db="EMBL/GenBank/DDBJ databases">
        <title>Depth-based differentiation of microbial function through sediment-hosted aquifers and enrichment of novel symbionts in the deep terrestrial subsurface.</title>
        <authorList>
            <person name="Probst A.J."/>
            <person name="Ladd B."/>
            <person name="Jarett J.K."/>
            <person name="Geller-Mcgrath D.E."/>
            <person name="Sieber C.M.K."/>
            <person name="Emerson J.B."/>
            <person name="Anantharaman K."/>
            <person name="Thomas B.C."/>
            <person name="Malmstrom R."/>
            <person name="Stieglmeier M."/>
            <person name="Klingl A."/>
            <person name="Woyke T."/>
            <person name="Ryan C.M."/>
            <person name="Banfield J.F."/>
        </authorList>
    </citation>
    <scope>NUCLEOTIDE SEQUENCE [LARGE SCALE GENOMIC DNA]</scope>
</reference>